<gene>
    <name evidence="2" type="ORF">ARALYDRAFT_331373</name>
</gene>
<proteinExistence type="predicted"/>
<dbReference type="AlphaFoldDB" id="D7MPD5"/>
<dbReference type="PANTHER" id="PTHR24414">
    <property type="entry name" value="F-BOX/KELCH-REPEAT PROTEIN SKIP4"/>
    <property type="match status" value="1"/>
</dbReference>
<dbReference type="InterPro" id="IPR057499">
    <property type="entry name" value="Kelch_FKB95"/>
</dbReference>
<dbReference type="EMBL" id="GL348720">
    <property type="protein sequence ID" value="EFH40265.1"/>
    <property type="molecule type" value="Genomic_DNA"/>
</dbReference>
<dbReference type="eggNOG" id="KOG1072">
    <property type="taxonomic scope" value="Eukaryota"/>
</dbReference>
<organism evidence="3">
    <name type="scientific">Arabidopsis lyrata subsp. lyrata</name>
    <name type="common">Lyre-leaved rock-cress</name>
    <dbReference type="NCBI Taxonomy" id="81972"/>
    <lineage>
        <taxon>Eukaryota</taxon>
        <taxon>Viridiplantae</taxon>
        <taxon>Streptophyta</taxon>
        <taxon>Embryophyta</taxon>
        <taxon>Tracheophyta</taxon>
        <taxon>Spermatophyta</taxon>
        <taxon>Magnoliopsida</taxon>
        <taxon>eudicotyledons</taxon>
        <taxon>Gunneridae</taxon>
        <taxon>Pentapetalae</taxon>
        <taxon>rosids</taxon>
        <taxon>malvids</taxon>
        <taxon>Brassicales</taxon>
        <taxon>Brassicaceae</taxon>
        <taxon>Camelineae</taxon>
        <taxon>Arabidopsis</taxon>
    </lineage>
</organism>
<sequence>MNTEIEPPWKRKKTNLPSPPLPSFLSLPDVIVLNCLAQHTYRNHSYYWKLSLVSKTFHDLLSYLLSSVTQVSSTPSERFFNVCLQLPNSPLPSWFTLWIKSDQIDTEKKKSTLVKIPSSYASLIRIPLFFRTVGSEIYALQQYYPPSSVMLVKTKGTWPWRKTPNMTVARANAVAYFLDGKIYAIVLRLHCRYSNLGAFTLRFSSIIKKVEVIQRKIYVRSNDNKDSVYDPRKRKWNVINHVLYSCLSNCCLWYDKECKAWGLVKGLSLLNQNLRDGLIETVKYGGKFLILWDKVVQPRRRCPLQGKNIWCALIALEKRLSGQVWGKVQWSNVVLTVPNSYVFLRSSVIRS</sequence>
<evidence type="ECO:0000313" key="2">
    <source>
        <dbReference type="EMBL" id="EFH40265.1"/>
    </source>
</evidence>
<accession>D7MPD5</accession>
<name>D7MPD5_ARALL</name>
<dbReference type="SUPFAM" id="SSF117281">
    <property type="entry name" value="Kelch motif"/>
    <property type="match status" value="1"/>
</dbReference>
<evidence type="ECO:0000259" key="1">
    <source>
        <dbReference type="Pfam" id="PF25210"/>
    </source>
</evidence>
<dbReference type="HOGENOM" id="CLU_032521_1_2_1"/>
<dbReference type="Gramene" id="fgenesh1_pm.C_scaffold_8000716">
    <property type="protein sequence ID" value="fgenesh1_pm.C_scaffold_8000716"/>
    <property type="gene ID" value="fgenesh1_pm.C_scaffold_8000716"/>
</dbReference>
<dbReference type="InterPro" id="IPR050354">
    <property type="entry name" value="F-box/kelch-repeat_ARATH"/>
</dbReference>
<protein>
    <recommendedName>
        <fullName evidence="1">FKB95-like N-terminal Kelch domain-containing protein</fullName>
    </recommendedName>
</protein>
<feature type="domain" description="FKB95-like N-terminal Kelch" evidence="1">
    <location>
        <begin position="207"/>
        <end position="335"/>
    </location>
</feature>
<dbReference type="PANTHER" id="PTHR24414:SF106">
    <property type="entry name" value="F-BOX DOMAIN-CONTAINING PROTEIN"/>
    <property type="match status" value="1"/>
</dbReference>
<keyword evidence="3" id="KW-1185">Reference proteome</keyword>
<reference evidence="3" key="1">
    <citation type="journal article" date="2011" name="Nat. Genet.">
        <title>The Arabidopsis lyrata genome sequence and the basis of rapid genome size change.</title>
        <authorList>
            <person name="Hu T.T."/>
            <person name="Pattyn P."/>
            <person name="Bakker E.G."/>
            <person name="Cao J."/>
            <person name="Cheng J.-F."/>
            <person name="Clark R.M."/>
            <person name="Fahlgren N."/>
            <person name="Fawcett J.A."/>
            <person name="Grimwood J."/>
            <person name="Gundlach H."/>
            <person name="Haberer G."/>
            <person name="Hollister J.D."/>
            <person name="Ossowski S."/>
            <person name="Ottilar R.P."/>
            <person name="Salamov A.A."/>
            <person name="Schneeberger K."/>
            <person name="Spannagl M."/>
            <person name="Wang X."/>
            <person name="Yang L."/>
            <person name="Nasrallah M.E."/>
            <person name="Bergelson J."/>
            <person name="Carrington J.C."/>
            <person name="Gaut B.S."/>
            <person name="Schmutz J."/>
            <person name="Mayer K.F.X."/>
            <person name="Van de Peer Y."/>
            <person name="Grigoriev I.V."/>
            <person name="Nordborg M."/>
            <person name="Weigel D."/>
            <person name="Guo Y.-L."/>
        </authorList>
    </citation>
    <scope>NUCLEOTIDE SEQUENCE [LARGE SCALE GENOMIC DNA]</scope>
    <source>
        <strain evidence="3">cv. MN47</strain>
    </source>
</reference>
<dbReference type="Proteomes" id="UP000008694">
    <property type="component" value="Unassembled WGS sequence"/>
</dbReference>
<dbReference type="Pfam" id="PF25210">
    <property type="entry name" value="Kelch_FKB95"/>
    <property type="match status" value="1"/>
</dbReference>
<dbReference type="InterPro" id="IPR015915">
    <property type="entry name" value="Kelch-typ_b-propeller"/>
</dbReference>
<evidence type="ECO:0000313" key="3">
    <source>
        <dbReference type="Proteomes" id="UP000008694"/>
    </source>
</evidence>